<dbReference type="Gene3D" id="1.10.10.10">
    <property type="entry name" value="Winged helix-like DNA-binding domain superfamily/Winged helix DNA-binding domain"/>
    <property type="match status" value="1"/>
</dbReference>
<proteinExistence type="inferred from homology"/>
<dbReference type="PANTHER" id="PTHR30346:SF29">
    <property type="entry name" value="LYSR SUBSTRATE-BINDING"/>
    <property type="match status" value="1"/>
</dbReference>
<evidence type="ECO:0000313" key="8">
    <source>
        <dbReference type="Proteomes" id="UP000634476"/>
    </source>
</evidence>
<dbReference type="SUPFAM" id="SSF46785">
    <property type="entry name" value="Winged helix' DNA-binding domain"/>
    <property type="match status" value="1"/>
</dbReference>
<dbReference type="PRINTS" id="PR00039">
    <property type="entry name" value="HTHLYSR"/>
</dbReference>
<feature type="compositionally biased region" description="Basic and acidic residues" evidence="5">
    <location>
        <begin position="302"/>
        <end position="331"/>
    </location>
</feature>
<dbReference type="RefSeq" id="WP_203873931.1">
    <property type="nucleotide sequence ID" value="NZ_BOOK01000008.1"/>
</dbReference>
<dbReference type="SUPFAM" id="SSF53850">
    <property type="entry name" value="Periplasmic binding protein-like II"/>
    <property type="match status" value="1"/>
</dbReference>
<dbReference type="EMBL" id="BOOK01000008">
    <property type="protein sequence ID" value="GIH99475.1"/>
    <property type="molecule type" value="Genomic_DNA"/>
</dbReference>
<dbReference type="AlphaFoldDB" id="A0A8J3SVF3"/>
<comment type="similarity">
    <text evidence="1">Belongs to the LysR transcriptional regulatory family.</text>
</comment>
<keyword evidence="4" id="KW-0804">Transcription</keyword>
<reference evidence="7" key="1">
    <citation type="submission" date="2021-01" db="EMBL/GenBank/DDBJ databases">
        <title>Whole genome shotgun sequence of Planobispora takensis NBRC 109077.</title>
        <authorList>
            <person name="Komaki H."/>
            <person name="Tamura T."/>
        </authorList>
    </citation>
    <scope>NUCLEOTIDE SEQUENCE</scope>
    <source>
        <strain evidence="7">NBRC 109077</strain>
    </source>
</reference>
<sequence length="337" mass="36098">MFDIEALRLLDAVARTGSFTAAAARLDYTQSAVSRRIASLERQAGGPLFERLPRGVRLTPAGELLHRHAAVVLNRLDRAAEDLAGIHGGYRGRVRVGAFATANVALVPVALRAFRREFPQVEPVPVEAPSPGLMRRMREGGLDVAVVSDYPSGLPYDDEVEIVQLAEDELLVALPGDHRLAAADPADPVDLRELREETWIEAPPPGRRTALADACARAGFTPRTTVRIAEWTGKFGFVAAGLGVTLVPSLAAWAVPAGLALRSLGEFAPRRTVSAALPPACLPAARALVRFLAESADEQVRAVAEDRRRGGARRAERGRSGGARRAAERGRSGQARQ</sequence>
<dbReference type="PROSITE" id="PS50931">
    <property type="entry name" value="HTH_LYSR"/>
    <property type="match status" value="1"/>
</dbReference>
<keyword evidence="2" id="KW-0805">Transcription regulation</keyword>
<dbReference type="Pfam" id="PF03466">
    <property type="entry name" value="LysR_substrate"/>
    <property type="match status" value="1"/>
</dbReference>
<accession>A0A8J3SVF3</accession>
<evidence type="ECO:0000256" key="5">
    <source>
        <dbReference type="SAM" id="MobiDB-lite"/>
    </source>
</evidence>
<dbReference type="Proteomes" id="UP000634476">
    <property type="component" value="Unassembled WGS sequence"/>
</dbReference>
<evidence type="ECO:0000313" key="7">
    <source>
        <dbReference type="EMBL" id="GIH99475.1"/>
    </source>
</evidence>
<dbReference type="GO" id="GO:0032993">
    <property type="term" value="C:protein-DNA complex"/>
    <property type="evidence" value="ECO:0007669"/>
    <property type="project" value="TreeGrafter"/>
</dbReference>
<dbReference type="Pfam" id="PF00126">
    <property type="entry name" value="HTH_1"/>
    <property type="match status" value="1"/>
</dbReference>
<gene>
    <name evidence="7" type="primary">gltC</name>
    <name evidence="7" type="ORF">Pta02_14840</name>
</gene>
<evidence type="ECO:0000256" key="2">
    <source>
        <dbReference type="ARBA" id="ARBA00023015"/>
    </source>
</evidence>
<dbReference type="PANTHER" id="PTHR30346">
    <property type="entry name" value="TRANSCRIPTIONAL DUAL REGULATOR HCAR-RELATED"/>
    <property type="match status" value="1"/>
</dbReference>
<dbReference type="InterPro" id="IPR036390">
    <property type="entry name" value="WH_DNA-bd_sf"/>
</dbReference>
<dbReference type="GO" id="GO:0003700">
    <property type="term" value="F:DNA-binding transcription factor activity"/>
    <property type="evidence" value="ECO:0007669"/>
    <property type="project" value="InterPro"/>
</dbReference>
<organism evidence="7 8">
    <name type="scientific">Planobispora takensis</name>
    <dbReference type="NCBI Taxonomy" id="1367882"/>
    <lineage>
        <taxon>Bacteria</taxon>
        <taxon>Bacillati</taxon>
        <taxon>Actinomycetota</taxon>
        <taxon>Actinomycetes</taxon>
        <taxon>Streptosporangiales</taxon>
        <taxon>Streptosporangiaceae</taxon>
        <taxon>Planobispora</taxon>
    </lineage>
</organism>
<dbReference type="InterPro" id="IPR005119">
    <property type="entry name" value="LysR_subst-bd"/>
</dbReference>
<comment type="caution">
    <text evidence="7">The sequence shown here is derived from an EMBL/GenBank/DDBJ whole genome shotgun (WGS) entry which is preliminary data.</text>
</comment>
<feature type="region of interest" description="Disordered" evidence="5">
    <location>
        <begin position="302"/>
        <end position="337"/>
    </location>
</feature>
<keyword evidence="3" id="KW-0238">DNA-binding</keyword>
<evidence type="ECO:0000256" key="4">
    <source>
        <dbReference type="ARBA" id="ARBA00023163"/>
    </source>
</evidence>
<evidence type="ECO:0000256" key="1">
    <source>
        <dbReference type="ARBA" id="ARBA00009437"/>
    </source>
</evidence>
<dbReference type="InterPro" id="IPR000847">
    <property type="entry name" value="LysR_HTH_N"/>
</dbReference>
<keyword evidence="8" id="KW-1185">Reference proteome</keyword>
<protein>
    <submittedName>
        <fullName evidence="7">LysR family transcriptional regulator</fullName>
    </submittedName>
</protein>
<evidence type="ECO:0000259" key="6">
    <source>
        <dbReference type="PROSITE" id="PS50931"/>
    </source>
</evidence>
<feature type="domain" description="HTH lysR-type" evidence="6">
    <location>
        <begin position="2"/>
        <end position="59"/>
    </location>
</feature>
<dbReference type="GO" id="GO:0003677">
    <property type="term" value="F:DNA binding"/>
    <property type="evidence" value="ECO:0007669"/>
    <property type="project" value="UniProtKB-KW"/>
</dbReference>
<dbReference type="InterPro" id="IPR036388">
    <property type="entry name" value="WH-like_DNA-bd_sf"/>
</dbReference>
<dbReference type="FunFam" id="1.10.10.10:FF:000001">
    <property type="entry name" value="LysR family transcriptional regulator"/>
    <property type="match status" value="1"/>
</dbReference>
<name>A0A8J3SVF3_9ACTN</name>
<dbReference type="Gene3D" id="3.40.190.10">
    <property type="entry name" value="Periplasmic binding protein-like II"/>
    <property type="match status" value="2"/>
</dbReference>
<evidence type="ECO:0000256" key="3">
    <source>
        <dbReference type="ARBA" id="ARBA00023125"/>
    </source>
</evidence>